<name>A0A1I1GGH1_NATHA</name>
<dbReference type="OrthoDB" id="181840at2157"/>
<evidence type="ECO:0000313" key="2">
    <source>
        <dbReference type="EMBL" id="SFC10879.1"/>
    </source>
</evidence>
<dbReference type="GeneID" id="30923230"/>
<feature type="transmembrane region" description="Helical" evidence="1">
    <location>
        <begin position="7"/>
        <end position="25"/>
    </location>
</feature>
<evidence type="ECO:0000313" key="3">
    <source>
        <dbReference type="Proteomes" id="UP000199161"/>
    </source>
</evidence>
<proteinExistence type="predicted"/>
<dbReference type="AlphaFoldDB" id="A0A1I1GGH1"/>
<keyword evidence="3" id="KW-1185">Reference proteome</keyword>
<gene>
    <name evidence="2" type="ORF">SAMN05444422_104313</name>
</gene>
<dbReference type="Proteomes" id="UP000199161">
    <property type="component" value="Unassembled WGS sequence"/>
</dbReference>
<dbReference type="RefSeq" id="WP_007140680.1">
    <property type="nucleotide sequence ID" value="NZ_FOKW01000004.1"/>
</dbReference>
<accession>A0A1I1GGH1</accession>
<evidence type="ECO:0000256" key="1">
    <source>
        <dbReference type="SAM" id="Phobius"/>
    </source>
</evidence>
<protein>
    <submittedName>
        <fullName evidence="2">Uncharacterized protein</fullName>
    </submittedName>
</protein>
<keyword evidence="1" id="KW-0472">Membrane</keyword>
<keyword evidence="1" id="KW-1133">Transmembrane helix</keyword>
<dbReference type="EMBL" id="FOKW01000004">
    <property type="protein sequence ID" value="SFC10879.1"/>
    <property type="molecule type" value="Genomic_DNA"/>
</dbReference>
<sequence length="61" mass="6671">MSIARFVYANLVFVPLLVAAAYVFYESLPVIAVPLVVGYLTFVFLVSLAWGLSKLSMALES</sequence>
<organism evidence="2 3">
    <name type="scientific">Natronobacterium haloterrestre</name>
    <name type="common">Halobiforma haloterrestris</name>
    <dbReference type="NCBI Taxonomy" id="148448"/>
    <lineage>
        <taxon>Archaea</taxon>
        <taxon>Methanobacteriati</taxon>
        <taxon>Methanobacteriota</taxon>
        <taxon>Stenosarchaea group</taxon>
        <taxon>Halobacteria</taxon>
        <taxon>Halobacteriales</taxon>
        <taxon>Natrialbaceae</taxon>
        <taxon>Natronobacterium</taxon>
    </lineage>
</organism>
<feature type="transmembrane region" description="Helical" evidence="1">
    <location>
        <begin position="31"/>
        <end position="52"/>
    </location>
</feature>
<reference evidence="3" key="1">
    <citation type="submission" date="2016-10" db="EMBL/GenBank/DDBJ databases">
        <authorList>
            <person name="Varghese N."/>
            <person name="Submissions S."/>
        </authorList>
    </citation>
    <scope>NUCLEOTIDE SEQUENCE [LARGE SCALE GENOMIC DNA]</scope>
    <source>
        <strain evidence="3">DSM 13078</strain>
    </source>
</reference>
<keyword evidence="1" id="KW-0812">Transmembrane</keyword>